<organism evidence="2 3">
    <name type="scientific">Bacteroides xylanisolvens</name>
    <dbReference type="NCBI Taxonomy" id="371601"/>
    <lineage>
        <taxon>Bacteria</taxon>
        <taxon>Pseudomonadati</taxon>
        <taxon>Bacteroidota</taxon>
        <taxon>Bacteroidia</taxon>
        <taxon>Bacteroidales</taxon>
        <taxon>Bacteroidaceae</taxon>
        <taxon>Bacteroides</taxon>
    </lineage>
</organism>
<evidence type="ECO:0000259" key="1">
    <source>
        <dbReference type="Pfam" id="PF04230"/>
    </source>
</evidence>
<name>A0AAW4SGX8_9BACE</name>
<sequence>MGKNQKIEMSKYILISGFNIHDNNRGTAALSYGSLFFLQEKSFLKKGQQLINYRYYKNPFKSHNRKNSEEYFQLGGDKYLHTVFNVLFVEKWLFDKLGIILPFTNFGQTIKQVELVAAINGGDGFSDIYDTQTFISRLFDIDLAIRLKLPLILLPQTIGPFESKNNSLIAERILRYASKIYIRDDKYIANLKDMGLSYEMTKDLSYYMQPQRWDIDVIDDSIGINISGLSYSNKFRTLSNQFEYYPLLIERLIFFFQEKGKHIYLIPHSYNYVEPELNNDDMVACREVYNNLKNKANVILIDKDLIAPQVKYIISRMSFFIGTRMHANFAAIYTGVPLFGLAYSYKFQGAFEANGIYGHIALINNITAFDIDNIIREVDRVYNDSMKK</sequence>
<dbReference type="RefSeq" id="WP_225449427.1">
    <property type="nucleotide sequence ID" value="NZ_CP183042.1"/>
</dbReference>
<dbReference type="InterPro" id="IPR007345">
    <property type="entry name" value="Polysacch_pyruvyl_Trfase"/>
</dbReference>
<dbReference type="GO" id="GO:0016740">
    <property type="term" value="F:transferase activity"/>
    <property type="evidence" value="ECO:0007669"/>
    <property type="project" value="UniProtKB-KW"/>
</dbReference>
<dbReference type="Proteomes" id="UP001197958">
    <property type="component" value="Unassembled WGS sequence"/>
</dbReference>
<proteinExistence type="predicted"/>
<evidence type="ECO:0000313" key="3">
    <source>
        <dbReference type="Proteomes" id="UP001197958"/>
    </source>
</evidence>
<comment type="caution">
    <text evidence="2">The sequence shown here is derived from an EMBL/GenBank/DDBJ whole genome shotgun (WGS) entry which is preliminary data.</text>
</comment>
<dbReference type="EMBL" id="JAIWWW010000006">
    <property type="protein sequence ID" value="MCA4522153.1"/>
    <property type="molecule type" value="Genomic_DNA"/>
</dbReference>
<dbReference type="AlphaFoldDB" id="A0AAW4SGX8"/>
<protein>
    <submittedName>
        <fullName evidence="2">Polysaccharide pyruvyl transferase family protein</fullName>
    </submittedName>
</protein>
<reference evidence="2" key="1">
    <citation type="submission" date="2023-08" db="EMBL/GenBank/DDBJ databases">
        <title>Mucin Metabolism Genes Underlie the Key Renovations of Bacteroides xylanisolvens Genomes in Captive Great Apes.</title>
        <authorList>
            <person name="Nishida A.H."/>
        </authorList>
    </citation>
    <scope>NUCLEOTIDE SEQUENCE</scope>
    <source>
        <strain evidence="2">P19.10B</strain>
    </source>
</reference>
<dbReference type="Pfam" id="PF04230">
    <property type="entry name" value="PS_pyruv_trans"/>
    <property type="match status" value="1"/>
</dbReference>
<keyword evidence="2" id="KW-0808">Transferase</keyword>
<dbReference type="PANTHER" id="PTHR36836:SF1">
    <property type="entry name" value="COLANIC ACID BIOSYNTHESIS PROTEIN WCAK"/>
    <property type="match status" value="1"/>
</dbReference>
<dbReference type="PANTHER" id="PTHR36836">
    <property type="entry name" value="COLANIC ACID BIOSYNTHESIS PROTEIN WCAK"/>
    <property type="match status" value="1"/>
</dbReference>
<evidence type="ECO:0000313" key="2">
    <source>
        <dbReference type="EMBL" id="MCA4522153.1"/>
    </source>
</evidence>
<accession>A0AAW4SGX8</accession>
<gene>
    <name evidence="2" type="ORF">LDZ35_02850</name>
</gene>
<feature type="domain" description="Polysaccharide pyruvyl transferase" evidence="1">
    <location>
        <begin position="70"/>
        <end position="345"/>
    </location>
</feature>